<protein>
    <submittedName>
        <fullName evidence="2">GDSL-lilke lipase/acylhydrolase family protein</fullName>
    </submittedName>
</protein>
<reference evidence="3" key="1">
    <citation type="journal article" date="2015" name="Genome">
        <title>Whole Genome Sequence of the Non-Microcystin-Producing Microcystis aeruginosa Strain NIES-44.</title>
        <authorList>
            <person name="Okano K."/>
            <person name="Miyata N."/>
            <person name="Ozaki Y."/>
        </authorList>
    </citation>
    <scope>NUCLEOTIDE SEQUENCE [LARGE SCALE GENOMIC DNA]</scope>
    <source>
        <strain evidence="3">NIES-44</strain>
    </source>
</reference>
<gene>
    <name evidence="2" type="ORF">N44_00179</name>
</gene>
<feature type="domain" description="SGNH hydrolase-type esterase" evidence="1">
    <location>
        <begin position="6"/>
        <end position="172"/>
    </location>
</feature>
<dbReference type="Pfam" id="PF13472">
    <property type="entry name" value="Lipase_GDSL_2"/>
    <property type="match status" value="1"/>
</dbReference>
<organism evidence="2 3">
    <name type="scientific">Microcystis aeruginosa NIES-44</name>
    <dbReference type="NCBI Taxonomy" id="449439"/>
    <lineage>
        <taxon>Bacteria</taxon>
        <taxon>Bacillati</taxon>
        <taxon>Cyanobacteriota</taxon>
        <taxon>Cyanophyceae</taxon>
        <taxon>Oscillatoriophycideae</taxon>
        <taxon>Chroococcales</taxon>
        <taxon>Microcystaceae</taxon>
        <taxon>Microcystis</taxon>
    </lineage>
</organism>
<dbReference type="EMBL" id="BBPA01000015">
    <property type="protein sequence ID" value="GAL91891.1"/>
    <property type="molecule type" value="Genomic_DNA"/>
</dbReference>
<comment type="caution">
    <text evidence="2">The sequence shown here is derived from an EMBL/GenBank/DDBJ whole genome shotgun (WGS) entry which is preliminary data.</text>
</comment>
<name>A0A0A1VRI4_MICAE</name>
<dbReference type="Gene3D" id="3.40.50.1110">
    <property type="entry name" value="SGNH hydrolase"/>
    <property type="match status" value="1"/>
</dbReference>
<dbReference type="GO" id="GO:0016787">
    <property type="term" value="F:hydrolase activity"/>
    <property type="evidence" value="ECO:0007669"/>
    <property type="project" value="UniProtKB-KW"/>
</dbReference>
<dbReference type="AlphaFoldDB" id="A0A0A1VRI4"/>
<proteinExistence type="predicted"/>
<keyword evidence="2" id="KW-0378">Hydrolase</keyword>
<evidence type="ECO:0000259" key="1">
    <source>
        <dbReference type="Pfam" id="PF13472"/>
    </source>
</evidence>
<evidence type="ECO:0000313" key="2">
    <source>
        <dbReference type="EMBL" id="GAL91891.1"/>
    </source>
</evidence>
<dbReference type="InterPro" id="IPR036514">
    <property type="entry name" value="SGNH_hydro_sf"/>
</dbReference>
<evidence type="ECO:0000313" key="3">
    <source>
        <dbReference type="Proteomes" id="UP000030321"/>
    </source>
</evidence>
<dbReference type="InterPro" id="IPR013830">
    <property type="entry name" value="SGNH_hydro"/>
</dbReference>
<dbReference type="RefSeq" id="WP_002758338.1">
    <property type="nucleotide sequence ID" value="NZ_BBPA01000015.1"/>
</dbReference>
<accession>A0A0A1VRI4</accession>
<dbReference type="SUPFAM" id="SSF52266">
    <property type="entry name" value="SGNH hydrolase"/>
    <property type="match status" value="1"/>
</dbReference>
<dbReference type="Proteomes" id="UP000030321">
    <property type="component" value="Unassembled WGS sequence"/>
</dbReference>
<sequence length="218" mass="24567">MTHIVLLGDSIFDNAPYVDVEEDVIHYLKRKIPLGWKATLLAIDGSITTDLHAQVQKLPKDSTHLFLSVGGNDALRNIDYLSQRAQSVAEVIIKFSRLVGDFRANYVSAIKELLEKQLPITICTIYEPRFEQSEYQSIATTALTFWNDVIIQTAIAYKLPIIDLRQIFTSTSDYANPIEPSAIGADKLSSYILEIVQNHNVTQLHTIIYGNSKDSRQK</sequence>